<evidence type="ECO:0000313" key="1">
    <source>
        <dbReference type="EMBL" id="MBE9030931.1"/>
    </source>
</evidence>
<keyword evidence="2" id="KW-1185">Reference proteome</keyword>
<proteinExistence type="predicted"/>
<protein>
    <submittedName>
        <fullName evidence="1">Uncharacterized protein</fullName>
    </submittedName>
</protein>
<dbReference type="PANTHER" id="PTHR37203">
    <property type="match status" value="1"/>
</dbReference>
<gene>
    <name evidence="1" type="ORF">IQ266_14435</name>
</gene>
<comment type="caution">
    <text evidence="1">The sequence shown here is derived from an EMBL/GenBank/DDBJ whole genome shotgun (WGS) entry which is preliminary data.</text>
</comment>
<dbReference type="PANTHER" id="PTHR37203:SF3">
    <property type="entry name" value="SLR0975 PROTEIN"/>
    <property type="match status" value="1"/>
</dbReference>
<dbReference type="RefSeq" id="WP_264325759.1">
    <property type="nucleotide sequence ID" value="NZ_JADEXQ010000048.1"/>
</dbReference>
<dbReference type="Proteomes" id="UP000625316">
    <property type="component" value="Unassembled WGS sequence"/>
</dbReference>
<accession>A0A928Z2Z2</accession>
<organism evidence="1 2">
    <name type="scientific">Romeriopsis navalis LEGE 11480</name>
    <dbReference type="NCBI Taxonomy" id="2777977"/>
    <lineage>
        <taxon>Bacteria</taxon>
        <taxon>Bacillati</taxon>
        <taxon>Cyanobacteriota</taxon>
        <taxon>Cyanophyceae</taxon>
        <taxon>Leptolyngbyales</taxon>
        <taxon>Leptolyngbyaceae</taxon>
        <taxon>Romeriopsis</taxon>
        <taxon>Romeriopsis navalis</taxon>
    </lineage>
</organism>
<dbReference type="EMBL" id="JADEXQ010000048">
    <property type="protein sequence ID" value="MBE9030931.1"/>
    <property type="molecule type" value="Genomic_DNA"/>
</dbReference>
<evidence type="ECO:0000313" key="2">
    <source>
        <dbReference type="Proteomes" id="UP000625316"/>
    </source>
</evidence>
<name>A0A928Z2Z2_9CYAN</name>
<sequence>MPVATLSDDDLRTALELATEAELRELTDILFRPKFNPIDYVNKVDPLDVQSLPYAEWLDSLEDRFRFLAADGITVLQRRTEEVSYRQILVQVCRHLRLPYYSDMNATQLESEIFLHLLERAWQKMPAKQQQELNTEIQVVIASSDLAQRIPEALVKDPMSLVLKGGSAIAISSLMRPFVLRMIAQQFALHFARYEVARQTVQRGGLAALGQFHSLFAMKTAQQGMATNLARYGAARSAFAFIGPAMWTLFFADLGWRSISTNYARVIPTVFALAQIRLTRLEAAEAA</sequence>
<reference evidence="1" key="1">
    <citation type="submission" date="2020-10" db="EMBL/GenBank/DDBJ databases">
        <authorList>
            <person name="Castelo-Branco R."/>
            <person name="Eusebio N."/>
            <person name="Adriana R."/>
            <person name="Vieira A."/>
            <person name="Brugerolle De Fraissinette N."/>
            <person name="Rezende De Castro R."/>
            <person name="Schneider M.P."/>
            <person name="Vasconcelos V."/>
            <person name="Leao P.N."/>
        </authorList>
    </citation>
    <scope>NUCLEOTIDE SEQUENCE</scope>
    <source>
        <strain evidence="1">LEGE 11480</strain>
    </source>
</reference>
<dbReference type="AlphaFoldDB" id="A0A928Z2Z2"/>